<accession>A0A5A5TAM6</accession>
<name>A0A5A5TAM6_9CHLR</name>
<sequence>MVTVTMNEDLTWRVFLGTLIVDPHERQRIADAIGINPVTLIRWTTNKSNPRPDSLRRLVEVLPLQREALKALIIKEYPNAFHTLQQKEELIDVSATFYAHVLNSYTSNPSHVRTRNICALILQQILKHLDPHEKGMITLVAQCMPPREGRYVRSLRQTIGRGTHVLGGNLIENHTQFFGAESQAGHALNTLHPIVIQSRAEKERLFPLHAWEVEESSVAYPILLADQTVGVFCLASTQARLFTQAHLDILQKYVYLLTLAFDAAQFFALSDLALGVMPPRPQQLSFITQFKQRMIHMQLMHEHSPLPHAQAELLIWQDLEEELLCLPPS</sequence>
<dbReference type="InterPro" id="IPR003018">
    <property type="entry name" value="GAF"/>
</dbReference>
<feature type="domain" description="HTH cro/C1-type" evidence="1">
    <location>
        <begin position="30"/>
        <end position="69"/>
    </location>
</feature>
<dbReference type="PROSITE" id="PS50943">
    <property type="entry name" value="HTH_CROC1"/>
    <property type="match status" value="1"/>
</dbReference>
<dbReference type="GO" id="GO:0003677">
    <property type="term" value="F:DNA binding"/>
    <property type="evidence" value="ECO:0007669"/>
    <property type="project" value="InterPro"/>
</dbReference>
<dbReference type="OrthoDB" id="156291at2"/>
<evidence type="ECO:0000313" key="2">
    <source>
        <dbReference type="EMBL" id="GCF08305.1"/>
    </source>
</evidence>
<dbReference type="EMBL" id="BIXY01000021">
    <property type="protein sequence ID" value="GCF08305.1"/>
    <property type="molecule type" value="Genomic_DNA"/>
</dbReference>
<dbReference type="InterPro" id="IPR029016">
    <property type="entry name" value="GAF-like_dom_sf"/>
</dbReference>
<comment type="caution">
    <text evidence="2">The sequence shown here is derived from an EMBL/GenBank/DDBJ whole genome shotgun (WGS) entry which is preliminary data.</text>
</comment>
<evidence type="ECO:0000259" key="1">
    <source>
        <dbReference type="PROSITE" id="PS50943"/>
    </source>
</evidence>
<dbReference type="SUPFAM" id="SSF55781">
    <property type="entry name" value="GAF domain-like"/>
    <property type="match status" value="1"/>
</dbReference>
<dbReference type="Pfam" id="PF13185">
    <property type="entry name" value="GAF_2"/>
    <property type="match status" value="1"/>
</dbReference>
<protein>
    <recommendedName>
        <fullName evidence="1">HTH cro/C1-type domain-containing protein</fullName>
    </recommendedName>
</protein>
<dbReference type="Gene3D" id="3.30.450.40">
    <property type="match status" value="1"/>
</dbReference>
<proteinExistence type="predicted"/>
<dbReference type="Proteomes" id="UP000322530">
    <property type="component" value="Unassembled WGS sequence"/>
</dbReference>
<dbReference type="SUPFAM" id="SSF47413">
    <property type="entry name" value="lambda repressor-like DNA-binding domains"/>
    <property type="match status" value="1"/>
</dbReference>
<dbReference type="AlphaFoldDB" id="A0A5A5TAM6"/>
<dbReference type="InterPro" id="IPR010982">
    <property type="entry name" value="Lambda_DNA-bd_dom_sf"/>
</dbReference>
<keyword evidence="3" id="KW-1185">Reference proteome</keyword>
<reference evidence="2 3" key="1">
    <citation type="submission" date="2019-01" db="EMBL/GenBank/DDBJ databases">
        <title>Draft genome sequence of Dictyobacter sp. Uno17.</title>
        <authorList>
            <person name="Wang C.M."/>
            <person name="Zheng Y."/>
            <person name="Sakai Y."/>
            <person name="Abe K."/>
            <person name="Yokota A."/>
            <person name="Yabe S."/>
        </authorList>
    </citation>
    <scope>NUCLEOTIDE SEQUENCE [LARGE SCALE GENOMIC DNA]</scope>
    <source>
        <strain evidence="2 3">Uno17</strain>
    </source>
</reference>
<evidence type="ECO:0000313" key="3">
    <source>
        <dbReference type="Proteomes" id="UP000322530"/>
    </source>
</evidence>
<dbReference type="InterPro" id="IPR001387">
    <property type="entry name" value="Cro/C1-type_HTH"/>
</dbReference>
<organism evidence="2 3">
    <name type="scientific">Dictyobacter arantiisoli</name>
    <dbReference type="NCBI Taxonomy" id="2014874"/>
    <lineage>
        <taxon>Bacteria</taxon>
        <taxon>Bacillati</taxon>
        <taxon>Chloroflexota</taxon>
        <taxon>Ktedonobacteria</taxon>
        <taxon>Ktedonobacterales</taxon>
        <taxon>Dictyobacteraceae</taxon>
        <taxon>Dictyobacter</taxon>
    </lineage>
</organism>
<gene>
    <name evidence="2" type="ORF">KDI_18690</name>
</gene>